<dbReference type="KEGG" id="slia:HA039_14255"/>
<reference evidence="3 4" key="1">
    <citation type="submission" date="2020-03" db="EMBL/GenBank/DDBJ databases">
        <title>A novel species.</title>
        <authorList>
            <person name="Gao J."/>
        </authorList>
    </citation>
    <scope>NUCLEOTIDE SEQUENCE [LARGE SCALE GENOMIC DNA]</scope>
    <source>
        <strain evidence="3 4">QMT-12</strain>
    </source>
</reference>
<dbReference type="PROSITE" id="PS51257">
    <property type="entry name" value="PROKAR_LIPOPROTEIN"/>
    <property type="match status" value="1"/>
</dbReference>
<feature type="compositionally biased region" description="Basic and acidic residues" evidence="1">
    <location>
        <begin position="130"/>
        <end position="144"/>
    </location>
</feature>
<feature type="chain" id="PRO_5026001338" evidence="2">
    <location>
        <begin position="28"/>
        <end position="289"/>
    </location>
</feature>
<sequence length="289" mass="29526">MQRNARKAYVPGLVALLVAVAAGCTGAGDGGGSPTDPKPGGSTPIASPGKYRTLREPCGSVSRATLQDLLPTTPGLAEEQLEKIYRGTSAVTYDTDRRVGCSWKADSPDASHQLVIDVERVVSYDPAVSDDDRAQEVYSRKEEAAELPAPGGTGSPSPEGSSSGGASPSAGSTASGATTQTVSPSATTTPTAGSTGPSGTPGAPDATTEGLEPRVLDGLGDAAFLDDVVARSGAAARNRTVSVVFRTSNVIVTVQYTEQPARPTDVPDSAQLQEKARGLARRLADQMNE</sequence>
<feature type="signal peptide" evidence="2">
    <location>
        <begin position="1"/>
        <end position="27"/>
    </location>
</feature>
<feature type="region of interest" description="Disordered" evidence="1">
    <location>
        <begin position="127"/>
        <end position="212"/>
    </location>
</feature>
<feature type="region of interest" description="Disordered" evidence="1">
    <location>
        <begin position="27"/>
        <end position="50"/>
    </location>
</feature>
<organism evidence="3 4">
    <name type="scientific">Streptomyces liangshanensis</name>
    <dbReference type="NCBI Taxonomy" id="2717324"/>
    <lineage>
        <taxon>Bacteria</taxon>
        <taxon>Bacillati</taxon>
        <taxon>Actinomycetota</taxon>
        <taxon>Actinomycetes</taxon>
        <taxon>Kitasatosporales</taxon>
        <taxon>Streptomycetaceae</taxon>
        <taxon>Streptomyces</taxon>
    </lineage>
</organism>
<gene>
    <name evidence="3" type="ORF">HA039_14255</name>
</gene>
<dbReference type="AlphaFoldDB" id="A0A6G9GYP1"/>
<proteinExistence type="predicted"/>
<name>A0A6G9GYP1_9ACTN</name>
<keyword evidence="2" id="KW-0732">Signal</keyword>
<dbReference type="EMBL" id="CP050177">
    <property type="protein sequence ID" value="QIQ03345.1"/>
    <property type="molecule type" value="Genomic_DNA"/>
</dbReference>
<dbReference type="RefSeq" id="WP_167029029.1">
    <property type="nucleotide sequence ID" value="NZ_CP050177.1"/>
</dbReference>
<evidence type="ECO:0000256" key="2">
    <source>
        <dbReference type="SAM" id="SignalP"/>
    </source>
</evidence>
<feature type="compositionally biased region" description="Low complexity" evidence="1">
    <location>
        <begin position="155"/>
        <end position="208"/>
    </location>
</feature>
<protein>
    <submittedName>
        <fullName evidence="3">DUF3558 domain-containing protein</fullName>
    </submittedName>
</protein>
<accession>A0A6G9GYP1</accession>
<evidence type="ECO:0000256" key="1">
    <source>
        <dbReference type="SAM" id="MobiDB-lite"/>
    </source>
</evidence>
<evidence type="ECO:0000313" key="3">
    <source>
        <dbReference type="EMBL" id="QIQ03345.1"/>
    </source>
</evidence>
<evidence type="ECO:0000313" key="4">
    <source>
        <dbReference type="Proteomes" id="UP000501179"/>
    </source>
</evidence>
<dbReference type="Proteomes" id="UP000501179">
    <property type="component" value="Chromosome"/>
</dbReference>
<keyword evidence="4" id="KW-1185">Reference proteome</keyword>